<dbReference type="RefSeq" id="WP_168090683.1">
    <property type="nucleotide sequence ID" value="NZ_JAATER010000002.1"/>
</dbReference>
<comment type="caution">
    <text evidence="1">The sequence shown here is derived from an EMBL/GenBank/DDBJ whole genome shotgun (WGS) entry which is preliminary data.</text>
</comment>
<name>A0A9X2LDP1_9ACTN</name>
<evidence type="ECO:0000313" key="2">
    <source>
        <dbReference type="Proteomes" id="UP001142374"/>
    </source>
</evidence>
<dbReference type="EMBL" id="JANIID010000003">
    <property type="protein sequence ID" value="MCQ8769166.1"/>
    <property type="molecule type" value="Genomic_DNA"/>
</dbReference>
<dbReference type="Proteomes" id="UP001142374">
    <property type="component" value="Unassembled WGS sequence"/>
</dbReference>
<protein>
    <submittedName>
        <fullName evidence="1">Uncharacterized protein</fullName>
    </submittedName>
</protein>
<organism evidence="1 2">
    <name type="scientific">Streptomyces telluris</name>
    <dbReference type="NCBI Taxonomy" id="2720021"/>
    <lineage>
        <taxon>Bacteria</taxon>
        <taxon>Bacillati</taxon>
        <taxon>Actinomycetota</taxon>
        <taxon>Actinomycetes</taxon>
        <taxon>Kitasatosporales</taxon>
        <taxon>Streptomycetaceae</taxon>
        <taxon>Streptomyces</taxon>
    </lineage>
</organism>
<keyword evidence="2" id="KW-1185">Reference proteome</keyword>
<proteinExistence type="predicted"/>
<dbReference type="AlphaFoldDB" id="A0A9X2LDP1"/>
<evidence type="ECO:0000313" key="1">
    <source>
        <dbReference type="EMBL" id="MCQ8769166.1"/>
    </source>
</evidence>
<accession>A0A9X2LDP1</accession>
<reference evidence="1" key="1">
    <citation type="submission" date="2022-06" db="EMBL/GenBank/DDBJ databases">
        <title>WGS of actinobacteria.</title>
        <authorList>
            <person name="Thawai C."/>
        </authorList>
    </citation>
    <scope>NUCLEOTIDE SEQUENCE</scope>
    <source>
        <strain evidence="1">AA8</strain>
    </source>
</reference>
<sequence>MVAVLNIFASGITDALESAEPEREGEDDRRFIPYDAVARRLAQLGLS</sequence>
<gene>
    <name evidence="1" type="ORF">NQU55_05140</name>
</gene>